<reference evidence="2" key="2">
    <citation type="submission" date="2025-08" db="UniProtKB">
        <authorList>
            <consortium name="Ensembl"/>
        </authorList>
    </citation>
    <scope>IDENTIFICATION</scope>
</reference>
<reference evidence="2 3" key="1">
    <citation type="submission" date="2020-10" db="EMBL/GenBank/DDBJ databases">
        <title>Pygocentrus nattereri (red-bellied piranha) genome, fPygNat1, primary haplotype.</title>
        <authorList>
            <person name="Myers G."/>
            <person name="Meyer A."/>
            <person name="Karagic N."/>
            <person name="Pippel M."/>
            <person name="Winkler S."/>
            <person name="Tracey A."/>
            <person name="Wood J."/>
            <person name="Formenti G."/>
            <person name="Howe K."/>
            <person name="Fedrigo O."/>
            <person name="Jarvis E.D."/>
        </authorList>
    </citation>
    <scope>NUCLEOTIDE SEQUENCE [LARGE SCALE GENOMIC DNA]</scope>
</reference>
<protein>
    <submittedName>
        <fullName evidence="2">Uncharacterized protein</fullName>
    </submittedName>
</protein>
<dbReference type="GeneTree" id="ENSGT01120000277642"/>
<reference evidence="2" key="3">
    <citation type="submission" date="2025-09" db="UniProtKB">
        <authorList>
            <consortium name="Ensembl"/>
        </authorList>
    </citation>
    <scope>IDENTIFICATION</scope>
</reference>
<dbReference type="Proteomes" id="UP001501920">
    <property type="component" value="Chromosome 7"/>
</dbReference>
<organism evidence="2 3">
    <name type="scientific">Pygocentrus nattereri</name>
    <name type="common">Red-bellied piranha</name>
    <dbReference type="NCBI Taxonomy" id="42514"/>
    <lineage>
        <taxon>Eukaryota</taxon>
        <taxon>Metazoa</taxon>
        <taxon>Chordata</taxon>
        <taxon>Craniata</taxon>
        <taxon>Vertebrata</taxon>
        <taxon>Euteleostomi</taxon>
        <taxon>Actinopterygii</taxon>
        <taxon>Neopterygii</taxon>
        <taxon>Teleostei</taxon>
        <taxon>Ostariophysi</taxon>
        <taxon>Characiformes</taxon>
        <taxon>Characoidei</taxon>
        <taxon>Pygocentrus</taxon>
    </lineage>
</organism>
<evidence type="ECO:0000256" key="1">
    <source>
        <dbReference type="SAM" id="MobiDB-lite"/>
    </source>
</evidence>
<feature type="compositionally biased region" description="Polar residues" evidence="1">
    <location>
        <begin position="10"/>
        <end position="29"/>
    </location>
</feature>
<dbReference type="Ensembl" id="ENSPNAT00000074081.1">
    <property type="protein sequence ID" value="ENSPNAP00000066232.1"/>
    <property type="gene ID" value="ENSPNAG00000030281.1"/>
</dbReference>
<evidence type="ECO:0000313" key="2">
    <source>
        <dbReference type="Ensembl" id="ENSPNAP00000066232.1"/>
    </source>
</evidence>
<feature type="region of interest" description="Disordered" evidence="1">
    <location>
        <begin position="1"/>
        <end position="29"/>
    </location>
</feature>
<accession>A0AAR2KV08</accession>
<evidence type="ECO:0000313" key="3">
    <source>
        <dbReference type="Proteomes" id="UP001501920"/>
    </source>
</evidence>
<dbReference type="AlphaFoldDB" id="A0AAR2KV08"/>
<sequence>TMIPPPPNFTLGTMQSDKYCSPGNRQTQTRPMDFQMEKPLYAVLESLSQWSLDPRQVTSPSKKKKEKWVFILGEQEVSSPFRTLPLVGRQPDIIIFPAFGRCSYPEQLKI</sequence>
<proteinExistence type="predicted"/>
<keyword evidence="3" id="KW-1185">Reference proteome</keyword>
<name>A0AAR2KV08_PYGNA</name>